<keyword evidence="6" id="KW-0408">Iron</keyword>
<dbReference type="InterPro" id="IPR032862">
    <property type="entry name" value="ALKBH6"/>
</dbReference>
<evidence type="ECO:0000256" key="1">
    <source>
        <dbReference type="ARBA" id="ARBA00004123"/>
    </source>
</evidence>
<evidence type="ECO:0000256" key="3">
    <source>
        <dbReference type="ARBA" id="ARBA00022723"/>
    </source>
</evidence>
<reference evidence="10" key="1">
    <citation type="submission" date="2021-01" db="EMBL/GenBank/DDBJ databases">
        <authorList>
            <person name="Corre E."/>
            <person name="Pelletier E."/>
            <person name="Niang G."/>
            <person name="Scheremetjew M."/>
            <person name="Finn R."/>
            <person name="Kale V."/>
            <person name="Holt S."/>
            <person name="Cochrane G."/>
            <person name="Meng A."/>
            <person name="Brown T."/>
            <person name="Cohen L."/>
        </authorList>
    </citation>
    <scope>NUCLEOTIDE SEQUENCE</scope>
    <source>
        <strain evidence="10">CCMP645</strain>
    </source>
</reference>
<keyword evidence="7" id="KW-0539">Nucleus</keyword>
<keyword evidence="8" id="KW-0812">Transmembrane</keyword>
<keyword evidence="4" id="KW-0223">Dioxygenase</keyword>
<dbReference type="PROSITE" id="PS51471">
    <property type="entry name" value="FE2OG_OXY"/>
    <property type="match status" value="1"/>
</dbReference>
<feature type="transmembrane region" description="Helical" evidence="8">
    <location>
        <begin position="191"/>
        <end position="210"/>
    </location>
</feature>
<dbReference type="PANTHER" id="PTHR46030:SF1">
    <property type="entry name" value="ALPHA-KETOGLUTARATE-DEPENDENT DIOXYGENASE ALKB HOMOLOG 6"/>
    <property type="match status" value="1"/>
</dbReference>
<dbReference type="Pfam" id="PF13532">
    <property type="entry name" value="2OG-FeII_Oxy_2"/>
    <property type="match status" value="1"/>
</dbReference>
<dbReference type="GO" id="GO:0046872">
    <property type="term" value="F:metal ion binding"/>
    <property type="evidence" value="ECO:0007669"/>
    <property type="project" value="UniProtKB-KW"/>
</dbReference>
<evidence type="ECO:0000259" key="9">
    <source>
        <dbReference type="PROSITE" id="PS51471"/>
    </source>
</evidence>
<dbReference type="GO" id="GO:0051213">
    <property type="term" value="F:dioxygenase activity"/>
    <property type="evidence" value="ECO:0007669"/>
    <property type="project" value="UniProtKB-KW"/>
</dbReference>
<evidence type="ECO:0000256" key="2">
    <source>
        <dbReference type="ARBA" id="ARBA00007879"/>
    </source>
</evidence>
<gene>
    <name evidence="10" type="ORF">PCAR00345_LOCUS36888</name>
</gene>
<keyword evidence="8" id="KW-1133">Transmembrane helix</keyword>
<evidence type="ECO:0000256" key="4">
    <source>
        <dbReference type="ARBA" id="ARBA00022964"/>
    </source>
</evidence>
<dbReference type="PANTHER" id="PTHR46030">
    <property type="entry name" value="ALPHA-KETOGLUTARATE-DEPENDENT DIOXYGENASE ALKB HOMOLOG 6"/>
    <property type="match status" value="1"/>
</dbReference>
<feature type="domain" description="Fe2OG dioxygenase" evidence="9">
    <location>
        <begin position="168"/>
        <end position="307"/>
    </location>
</feature>
<keyword evidence="3" id="KW-0479">Metal-binding</keyword>
<evidence type="ECO:0000256" key="5">
    <source>
        <dbReference type="ARBA" id="ARBA00023002"/>
    </source>
</evidence>
<protein>
    <recommendedName>
        <fullName evidence="9">Fe2OG dioxygenase domain-containing protein</fullName>
    </recommendedName>
</protein>
<keyword evidence="5" id="KW-0560">Oxidoreductase</keyword>
<evidence type="ECO:0000256" key="7">
    <source>
        <dbReference type="ARBA" id="ARBA00023242"/>
    </source>
</evidence>
<dbReference type="GO" id="GO:0005634">
    <property type="term" value="C:nucleus"/>
    <property type="evidence" value="ECO:0007669"/>
    <property type="project" value="UniProtKB-SubCell"/>
</dbReference>
<evidence type="ECO:0000256" key="8">
    <source>
        <dbReference type="SAM" id="Phobius"/>
    </source>
</evidence>
<dbReference type="InterPro" id="IPR037151">
    <property type="entry name" value="AlkB-like_sf"/>
</dbReference>
<dbReference type="EMBL" id="HBIZ01058811">
    <property type="protein sequence ID" value="CAE0784183.1"/>
    <property type="molecule type" value="Transcribed_RNA"/>
</dbReference>
<dbReference type="AlphaFoldDB" id="A0A7S4FA67"/>
<comment type="subcellular location">
    <subcellularLocation>
        <location evidence="1">Nucleus</location>
    </subcellularLocation>
</comment>
<dbReference type="Gene3D" id="2.60.120.590">
    <property type="entry name" value="Alpha-ketoglutarate-dependent dioxygenase AlkB-like"/>
    <property type="match status" value="1"/>
</dbReference>
<dbReference type="InterPro" id="IPR027450">
    <property type="entry name" value="AlkB-like"/>
</dbReference>
<dbReference type="InterPro" id="IPR005123">
    <property type="entry name" value="Oxoglu/Fe-dep_dioxygenase_dom"/>
</dbReference>
<accession>A0A7S4FA67</accession>
<comment type="similarity">
    <text evidence="2">Belongs to the alkB family.</text>
</comment>
<sequence length="321" mass="35648">MPDSPMDVLFIAVKVAPGQLRGCLFDAESKRETGFFAASEVPWSRLACRTIRRRAVREYASLPPFSLAAHPPLRAQATPLRLEDYRVGAQSPVYYIPAYFSAAEEVAISSQLTASEHLWRSMRGRRVQECGSSLSADGKGLVAEELPPWLQSVCQRLQRDGIFPAVFPPNHVTVNEYTRTQGIAAHADGPIYAPVVAIASFYSSAAFYFYGRQPRLRKELQWDENTDTPAHKPDGPPVECLLLRPRSLLVFSGSAFREQCHEVRACADARETLPTSVPLVNGHLANAEQGQVVERGRRVSVTVRHLLDILLSPESFTFTDL</sequence>
<name>A0A7S4FA67_CHRCT</name>
<keyword evidence="8" id="KW-0472">Membrane</keyword>
<evidence type="ECO:0000256" key="6">
    <source>
        <dbReference type="ARBA" id="ARBA00023004"/>
    </source>
</evidence>
<organism evidence="10">
    <name type="scientific">Chrysotila carterae</name>
    <name type="common">Marine alga</name>
    <name type="synonym">Syracosphaera carterae</name>
    <dbReference type="NCBI Taxonomy" id="13221"/>
    <lineage>
        <taxon>Eukaryota</taxon>
        <taxon>Haptista</taxon>
        <taxon>Haptophyta</taxon>
        <taxon>Prymnesiophyceae</taxon>
        <taxon>Isochrysidales</taxon>
        <taxon>Isochrysidaceae</taxon>
        <taxon>Chrysotila</taxon>
    </lineage>
</organism>
<evidence type="ECO:0000313" key="10">
    <source>
        <dbReference type="EMBL" id="CAE0784183.1"/>
    </source>
</evidence>
<dbReference type="SUPFAM" id="SSF51197">
    <property type="entry name" value="Clavaminate synthase-like"/>
    <property type="match status" value="1"/>
</dbReference>
<proteinExistence type="inferred from homology"/>